<dbReference type="Gene3D" id="1.20.910.10">
    <property type="entry name" value="Heme oxygenase-like"/>
    <property type="match status" value="1"/>
</dbReference>
<gene>
    <name evidence="2" type="ORF">DLM46_27480</name>
</gene>
<evidence type="ECO:0000256" key="1">
    <source>
        <dbReference type="ARBA" id="ARBA00023002"/>
    </source>
</evidence>
<evidence type="ECO:0000313" key="2">
    <source>
        <dbReference type="EMBL" id="RDJ99655.1"/>
    </source>
</evidence>
<keyword evidence="3" id="KW-1185">Reference proteome</keyword>
<dbReference type="Pfam" id="PF14518">
    <property type="entry name" value="Haem_oxygenas_2"/>
    <property type="match status" value="1"/>
</dbReference>
<dbReference type="SMART" id="SM01236">
    <property type="entry name" value="Haem_oxygenase_2"/>
    <property type="match status" value="1"/>
</dbReference>
<dbReference type="EMBL" id="QHKS01000021">
    <property type="protein sequence ID" value="RDJ99655.1"/>
    <property type="molecule type" value="Genomic_DNA"/>
</dbReference>
<dbReference type="PANTHER" id="PTHR40279">
    <property type="entry name" value="PQQC-LIKE PROTEIN"/>
    <property type="match status" value="1"/>
</dbReference>
<comment type="caution">
    <text evidence="2">The sequence shown here is derived from an EMBL/GenBank/DDBJ whole genome shotgun (WGS) entry which is preliminary data.</text>
</comment>
<dbReference type="SUPFAM" id="SSF48613">
    <property type="entry name" value="Heme oxygenase-like"/>
    <property type="match status" value="1"/>
</dbReference>
<reference evidence="3" key="1">
    <citation type="submission" date="2018-05" db="EMBL/GenBank/DDBJ databases">
        <authorList>
            <person name="Feng T."/>
        </authorList>
    </citation>
    <scope>NUCLEOTIDE SEQUENCE [LARGE SCALE GENOMIC DNA]</scope>
    <source>
        <strain evidence="3">S27</strain>
    </source>
</reference>
<proteinExistence type="predicted"/>
<protein>
    <submittedName>
        <fullName evidence="2">Iron-containing redox enzyme family protein</fullName>
    </submittedName>
</protein>
<dbReference type="InterPro" id="IPR016084">
    <property type="entry name" value="Haem_Oase-like_multi-hlx"/>
</dbReference>
<dbReference type="AlphaFoldDB" id="A0A370N206"/>
<accession>A0A370N206</accession>
<sequence length="227" mass="25723">MSLHVDLKSHLESCIAELNLPQNPYFHALCSGQMSKQQFLKSQIEFAPMVHFFSRPMAQVIASVPDPGPRVALVGNLWEEHGRGVMEHVHGRTILTLIDRLGGDSSQIDLSQPSHTARIFNETLRSVSSFEDYRFSAATFAGIERTFVDVSTMIFQSIVDQGWLSADRITHYGLHRKLDMEHAEDFLKVVNHDWNDARSRSLIKDGVQFGSRLFSNTYIGLYNDTIN</sequence>
<dbReference type="OrthoDB" id="277294at2"/>
<name>A0A370N206_9BURK</name>
<dbReference type="RefSeq" id="WP_115105623.1">
    <property type="nucleotide sequence ID" value="NZ_QHKS01000021.1"/>
</dbReference>
<dbReference type="PANTHER" id="PTHR40279:SF3">
    <property type="entry name" value="4-AMINOBENZOATE SYNTHASE"/>
    <property type="match status" value="1"/>
</dbReference>
<evidence type="ECO:0000313" key="3">
    <source>
        <dbReference type="Proteomes" id="UP000254875"/>
    </source>
</evidence>
<keyword evidence="1" id="KW-0560">Oxidoreductase</keyword>
<dbReference type="InterPro" id="IPR039068">
    <property type="entry name" value="PqqC-like"/>
</dbReference>
<dbReference type="GO" id="GO:0016491">
    <property type="term" value="F:oxidoreductase activity"/>
    <property type="evidence" value="ECO:0007669"/>
    <property type="project" value="UniProtKB-KW"/>
</dbReference>
<dbReference type="Proteomes" id="UP000254875">
    <property type="component" value="Unassembled WGS sequence"/>
</dbReference>
<organism evidence="2 3">
    <name type="scientific">Paraburkholderia lacunae</name>
    <dbReference type="NCBI Taxonomy" id="2211104"/>
    <lineage>
        <taxon>Bacteria</taxon>
        <taxon>Pseudomonadati</taxon>
        <taxon>Pseudomonadota</taxon>
        <taxon>Betaproteobacteria</taxon>
        <taxon>Burkholderiales</taxon>
        <taxon>Burkholderiaceae</taxon>
        <taxon>Paraburkholderia</taxon>
    </lineage>
</organism>